<dbReference type="Gene3D" id="3.80.10.10">
    <property type="entry name" value="Ribonuclease Inhibitor"/>
    <property type="match status" value="1"/>
</dbReference>
<gene>
    <name evidence="5" type="ORF">BBBOND_0307080</name>
</gene>
<name>A0A061DCP7_BABBI</name>
<evidence type="ECO:0000256" key="1">
    <source>
        <dbReference type="ARBA" id="ARBA00022737"/>
    </source>
</evidence>
<proteinExistence type="predicted"/>
<keyword evidence="1" id="KW-0677">Repeat</keyword>
<dbReference type="Proteomes" id="UP000033188">
    <property type="component" value="Chromosome 3"/>
</dbReference>
<feature type="repeat" description="ANK" evidence="3">
    <location>
        <begin position="805"/>
        <end position="837"/>
    </location>
</feature>
<dbReference type="KEGG" id="bbig:BBBOND_0307080"/>
<dbReference type="VEuPathDB" id="PiroplasmaDB:BBBOND_0307080"/>
<accession>A0A061DCP7</accession>
<dbReference type="STRING" id="5866.A0A061DCP7"/>
<feature type="region of interest" description="Disordered" evidence="4">
    <location>
        <begin position="425"/>
        <end position="445"/>
    </location>
</feature>
<dbReference type="PANTHER" id="PTHR24198">
    <property type="entry name" value="ANKYRIN REPEAT AND PROTEIN KINASE DOMAIN-CONTAINING PROTEIN"/>
    <property type="match status" value="1"/>
</dbReference>
<dbReference type="Gene3D" id="1.25.40.20">
    <property type="entry name" value="Ankyrin repeat-containing domain"/>
    <property type="match status" value="3"/>
</dbReference>
<dbReference type="PANTHER" id="PTHR24198:SF165">
    <property type="entry name" value="ANKYRIN REPEAT-CONTAINING PROTEIN-RELATED"/>
    <property type="match status" value="1"/>
</dbReference>
<dbReference type="Pfam" id="PF00023">
    <property type="entry name" value="Ank"/>
    <property type="match status" value="1"/>
</dbReference>
<evidence type="ECO:0000313" key="6">
    <source>
        <dbReference type="Proteomes" id="UP000033188"/>
    </source>
</evidence>
<dbReference type="InterPro" id="IPR036770">
    <property type="entry name" value="Ankyrin_rpt-contain_sf"/>
</dbReference>
<dbReference type="SUPFAM" id="SSF48403">
    <property type="entry name" value="Ankyrin repeat"/>
    <property type="match status" value="1"/>
</dbReference>
<dbReference type="PROSITE" id="PS50297">
    <property type="entry name" value="ANK_REP_REGION"/>
    <property type="match status" value="4"/>
</dbReference>
<evidence type="ECO:0000313" key="5">
    <source>
        <dbReference type="EMBL" id="CDR96804.1"/>
    </source>
</evidence>
<dbReference type="Pfam" id="PF12796">
    <property type="entry name" value="Ank_2"/>
    <property type="match status" value="2"/>
</dbReference>
<keyword evidence="6" id="KW-1185">Reference proteome</keyword>
<dbReference type="RefSeq" id="XP_012768990.1">
    <property type="nucleotide sequence ID" value="XM_012913536.1"/>
</dbReference>
<dbReference type="AlphaFoldDB" id="A0A061DCP7"/>
<reference evidence="6" key="1">
    <citation type="journal article" date="2014" name="Nucleic Acids Res.">
        <title>The evolutionary dynamics of variant antigen genes in Babesia reveal a history of genomic innovation underlying host-parasite interaction.</title>
        <authorList>
            <person name="Jackson A.P."/>
            <person name="Otto T.D."/>
            <person name="Darby A."/>
            <person name="Ramaprasad A."/>
            <person name="Xia D."/>
            <person name="Echaide I.E."/>
            <person name="Farber M."/>
            <person name="Gahlot S."/>
            <person name="Gamble J."/>
            <person name="Gupta D."/>
            <person name="Gupta Y."/>
            <person name="Jackson L."/>
            <person name="Malandrin L."/>
            <person name="Malas T.B."/>
            <person name="Moussa E."/>
            <person name="Nair M."/>
            <person name="Reid A.J."/>
            <person name="Sanders M."/>
            <person name="Sharma J."/>
            <person name="Tracey A."/>
            <person name="Quail M.A."/>
            <person name="Weir W."/>
            <person name="Wastling J.M."/>
            <person name="Hall N."/>
            <person name="Willadsen P."/>
            <person name="Lingelbach K."/>
            <person name="Shiels B."/>
            <person name="Tait A."/>
            <person name="Berriman M."/>
            <person name="Allred D.R."/>
            <person name="Pain A."/>
        </authorList>
    </citation>
    <scope>NUCLEOTIDE SEQUENCE [LARGE SCALE GENOMIC DNA]</scope>
    <source>
        <strain evidence="6">Bond</strain>
    </source>
</reference>
<feature type="repeat" description="ANK" evidence="3">
    <location>
        <begin position="772"/>
        <end position="804"/>
    </location>
</feature>
<evidence type="ECO:0000256" key="2">
    <source>
        <dbReference type="ARBA" id="ARBA00023043"/>
    </source>
</evidence>
<dbReference type="OMA" id="YVACEHY"/>
<evidence type="ECO:0000256" key="3">
    <source>
        <dbReference type="PROSITE-ProRule" id="PRU00023"/>
    </source>
</evidence>
<feature type="repeat" description="ANK" evidence="3">
    <location>
        <begin position="603"/>
        <end position="635"/>
    </location>
</feature>
<dbReference type="PROSITE" id="PS50088">
    <property type="entry name" value="ANK_REPEAT"/>
    <property type="match status" value="5"/>
</dbReference>
<keyword evidence="2 3" id="KW-0040">ANK repeat</keyword>
<feature type="repeat" description="ANK" evidence="3">
    <location>
        <begin position="739"/>
        <end position="771"/>
    </location>
</feature>
<feature type="repeat" description="ANK" evidence="3">
    <location>
        <begin position="639"/>
        <end position="667"/>
    </location>
</feature>
<dbReference type="GeneID" id="24565345"/>
<dbReference type="InterPro" id="IPR032675">
    <property type="entry name" value="LRR_dom_sf"/>
</dbReference>
<dbReference type="SUPFAM" id="SSF52047">
    <property type="entry name" value="RNI-like"/>
    <property type="match status" value="1"/>
</dbReference>
<dbReference type="EMBL" id="LK391709">
    <property type="protein sequence ID" value="CDR96804.1"/>
    <property type="molecule type" value="Genomic_DNA"/>
</dbReference>
<sequence length="976" mass="108691">MANERQGTEPEADPQEAGDRGTGVTNSPSASQDAAAQPLPDTDVTVDRQPSPSDADDAKMVGCPGTLLPLTTTMETNNVDCDSYYLSKSNSSELTSEMEGDNERDLDNMMEFHSAFIPSSSEPDTPVGNARDGVYEWYDVFARTKRHFLSNFGYDEKPQVRVDNSAGSGPRHAADSGLAKLVADRTAPRNALWKWAIPKLERFLDAHDVLMLRQTCVDLYRHKYTLRPHNELCFRGFVGYDMDVVIGFVIPLLAKVYGLTDGDKLGLDFSQCYNLKDISIVRMLSSQAVLNSSFDTQMICRNMRMLTLDYCHQITDKGLEVMLATKLPNLEKLSMVCCRNENITGAPFTTMLSEDRWPRLARFNCSFSNVTLEPIEAVANFIHRTTTAARAQEVSDELHKRLHADCTGYACNSRRWNDIGRMITRDGEAPASDGTAQPSPSHTAHPRWQLEITGCWGSRMFLDKHGFGAELHAFASAVKMKSIKICSKLTKRVQRGLQEMAERSPDDVALQLVMNRGSELLVNCPIVEHDRHNTMDMWTLPISITIQNDDMELCNLLIRRGARVNVWDYCGKSPLYKACEMGRTAFVKLFLKLGQAPMALDDNGFSPIAICVKSGNSAYVKLLLKAGVQLNLKCPHIRDFKSPLYIACEAMADDCIRLLLEGGADPNWLYHGRLSVTLLAYQHDKSWLPVFLKYGAGKPLNKRWILTDVLSCAIKNGNRESAAILVSQYPDLLERKHNVWSTPLVQAARLGEAAILQTLLDAGTDLKNSDMYETTPMHAAAEEGRLECLRLLVSNGADINARDIAGRTPLYLAVLENQARAVELLLSLGCDANAAEFSNDETPLMAALGTRNEDIALLIISKAKDLRLDAVDKLGRSASLYALYFEQIAVGEAILHQCAQLGICNSAVEIRLFNAVICDRIKARSANYKHLTRYAKHYRDVNAHVIRDNRIDFLFAQRWPLVKSLIGRIRGLAANP</sequence>
<feature type="region of interest" description="Disordered" evidence="4">
    <location>
        <begin position="1"/>
        <end position="62"/>
    </location>
</feature>
<evidence type="ECO:0000256" key="4">
    <source>
        <dbReference type="SAM" id="MobiDB-lite"/>
    </source>
</evidence>
<dbReference type="SMART" id="SM00248">
    <property type="entry name" value="ANK"/>
    <property type="match status" value="9"/>
</dbReference>
<dbReference type="InterPro" id="IPR002110">
    <property type="entry name" value="Ankyrin_rpt"/>
</dbReference>
<protein>
    <submittedName>
        <fullName evidence="5">Ankyrin repeat domain containing protein, putative</fullName>
    </submittedName>
</protein>
<dbReference type="OrthoDB" id="20872at2759"/>
<feature type="compositionally biased region" description="Low complexity" evidence="4">
    <location>
        <begin position="27"/>
        <end position="41"/>
    </location>
</feature>
<organism evidence="5 6">
    <name type="scientific">Babesia bigemina</name>
    <dbReference type="NCBI Taxonomy" id="5866"/>
    <lineage>
        <taxon>Eukaryota</taxon>
        <taxon>Sar</taxon>
        <taxon>Alveolata</taxon>
        <taxon>Apicomplexa</taxon>
        <taxon>Aconoidasida</taxon>
        <taxon>Piroplasmida</taxon>
        <taxon>Babesiidae</taxon>
        <taxon>Babesia</taxon>
    </lineage>
</organism>